<dbReference type="InterPro" id="IPR013783">
    <property type="entry name" value="Ig-like_fold"/>
</dbReference>
<reference evidence="5 6" key="1">
    <citation type="journal article" date="2014" name="Nature">
        <title>The genomic substrate for adaptive radiation in African cichlid fish.</title>
        <authorList>
            <person name="Brawand D."/>
            <person name="Wagner C.E."/>
            <person name="Li Y.I."/>
            <person name="Malinsky M."/>
            <person name="Keller I."/>
            <person name="Fan S."/>
            <person name="Simakov O."/>
            <person name="Ng A.Y."/>
            <person name="Lim Z.W."/>
            <person name="Bezault E."/>
            <person name="Turner-Maier J."/>
            <person name="Johnson J."/>
            <person name="Alcazar R."/>
            <person name="Noh H.J."/>
            <person name="Russell P."/>
            <person name="Aken B."/>
            <person name="Alfoldi J."/>
            <person name="Amemiya C."/>
            <person name="Azzouzi N."/>
            <person name="Baroiller J.F."/>
            <person name="Barloy-Hubler F."/>
            <person name="Berlin A."/>
            <person name="Bloomquist R."/>
            <person name="Carleton K.L."/>
            <person name="Conte M.A."/>
            <person name="D'Cotta H."/>
            <person name="Eshel O."/>
            <person name="Gaffney L."/>
            <person name="Galibert F."/>
            <person name="Gante H.F."/>
            <person name="Gnerre S."/>
            <person name="Greuter L."/>
            <person name="Guyon R."/>
            <person name="Haddad N.S."/>
            <person name="Haerty W."/>
            <person name="Harris R.M."/>
            <person name="Hofmann H.A."/>
            <person name="Hourlier T."/>
            <person name="Hulata G."/>
            <person name="Jaffe D.B."/>
            <person name="Lara M."/>
            <person name="Lee A.P."/>
            <person name="MacCallum I."/>
            <person name="Mwaiko S."/>
            <person name="Nikaido M."/>
            <person name="Nishihara H."/>
            <person name="Ozouf-Costaz C."/>
            <person name="Penman D.J."/>
            <person name="Przybylski D."/>
            <person name="Rakotomanga M."/>
            <person name="Renn S.C.P."/>
            <person name="Ribeiro F.J."/>
            <person name="Ron M."/>
            <person name="Salzburger W."/>
            <person name="Sanchez-Pulido L."/>
            <person name="Santos M.E."/>
            <person name="Searle S."/>
            <person name="Sharpe T."/>
            <person name="Swofford R."/>
            <person name="Tan F.J."/>
            <person name="Williams L."/>
            <person name="Young S."/>
            <person name="Yin S."/>
            <person name="Okada N."/>
            <person name="Kocher T.D."/>
            <person name="Miska E.A."/>
            <person name="Lander E.S."/>
            <person name="Venkatesh B."/>
            <person name="Fernald R.D."/>
            <person name="Meyer A."/>
            <person name="Ponting C.P."/>
            <person name="Streelman J.T."/>
            <person name="Lindblad-Toh K."/>
            <person name="Seehausen O."/>
            <person name="Di Palma F."/>
        </authorList>
    </citation>
    <scope>NUCLEOTIDE SEQUENCE</scope>
</reference>
<evidence type="ECO:0000256" key="3">
    <source>
        <dbReference type="ARBA" id="ARBA00023319"/>
    </source>
</evidence>
<dbReference type="Pfam" id="PF07686">
    <property type="entry name" value="V-set"/>
    <property type="match status" value="1"/>
</dbReference>
<dbReference type="GO" id="GO:0001817">
    <property type="term" value="P:regulation of cytokine production"/>
    <property type="evidence" value="ECO:0007669"/>
    <property type="project" value="TreeGrafter"/>
</dbReference>
<dbReference type="PANTHER" id="PTHR24100:SF151">
    <property type="entry name" value="ICOS LIGAND"/>
    <property type="match status" value="1"/>
</dbReference>
<name>A0A3P9AV62_9CICH</name>
<reference evidence="5" key="3">
    <citation type="submission" date="2025-09" db="UniProtKB">
        <authorList>
            <consortium name="Ensembl"/>
        </authorList>
    </citation>
    <scope>IDENTIFICATION</scope>
</reference>
<evidence type="ECO:0000313" key="6">
    <source>
        <dbReference type="Proteomes" id="UP000265160"/>
    </source>
</evidence>
<dbReference type="GO" id="GO:0005102">
    <property type="term" value="F:signaling receptor binding"/>
    <property type="evidence" value="ECO:0007669"/>
    <property type="project" value="TreeGrafter"/>
</dbReference>
<accession>A0A3P9AV62</accession>
<evidence type="ECO:0000256" key="1">
    <source>
        <dbReference type="ARBA" id="ARBA00004370"/>
    </source>
</evidence>
<proteinExistence type="predicted"/>
<evidence type="ECO:0000313" key="5">
    <source>
        <dbReference type="Ensembl" id="ENSMZEP00005001514.1"/>
    </source>
</evidence>
<dbReference type="InterPro" id="IPR013106">
    <property type="entry name" value="Ig_V-set"/>
</dbReference>
<dbReference type="GeneTree" id="ENSGT01120000272315"/>
<evidence type="ECO:0000259" key="4">
    <source>
        <dbReference type="Pfam" id="PF07686"/>
    </source>
</evidence>
<dbReference type="GO" id="GO:0050852">
    <property type="term" value="P:T cell receptor signaling pathway"/>
    <property type="evidence" value="ECO:0007669"/>
    <property type="project" value="TreeGrafter"/>
</dbReference>
<dbReference type="PANTHER" id="PTHR24100">
    <property type="entry name" value="BUTYROPHILIN"/>
    <property type="match status" value="1"/>
</dbReference>
<evidence type="ECO:0000256" key="2">
    <source>
        <dbReference type="ARBA" id="ARBA00023136"/>
    </source>
</evidence>
<dbReference type="GO" id="GO:0009897">
    <property type="term" value="C:external side of plasma membrane"/>
    <property type="evidence" value="ECO:0007669"/>
    <property type="project" value="TreeGrafter"/>
</dbReference>
<dbReference type="AlphaFoldDB" id="A0A3P9AV62"/>
<dbReference type="InterPro" id="IPR050504">
    <property type="entry name" value="IgSF_BTN/MOG"/>
</dbReference>
<feature type="domain" description="Immunoglobulin V-set" evidence="4">
    <location>
        <begin position="37"/>
        <end position="111"/>
    </location>
</feature>
<dbReference type="SUPFAM" id="SSF48726">
    <property type="entry name" value="Immunoglobulin"/>
    <property type="match status" value="1"/>
</dbReference>
<keyword evidence="2" id="KW-0472">Membrane</keyword>
<dbReference type="Gene3D" id="2.60.40.10">
    <property type="entry name" value="Immunoglobulins"/>
    <property type="match status" value="1"/>
</dbReference>
<organism evidence="5 6">
    <name type="scientific">Maylandia zebra</name>
    <name type="common">zebra mbuna</name>
    <dbReference type="NCBI Taxonomy" id="106582"/>
    <lineage>
        <taxon>Eukaryota</taxon>
        <taxon>Metazoa</taxon>
        <taxon>Chordata</taxon>
        <taxon>Craniata</taxon>
        <taxon>Vertebrata</taxon>
        <taxon>Euteleostomi</taxon>
        <taxon>Actinopterygii</taxon>
        <taxon>Neopterygii</taxon>
        <taxon>Teleostei</taxon>
        <taxon>Neoteleostei</taxon>
        <taxon>Acanthomorphata</taxon>
        <taxon>Ovalentaria</taxon>
        <taxon>Cichlomorphae</taxon>
        <taxon>Cichliformes</taxon>
        <taxon>Cichlidae</taxon>
        <taxon>African cichlids</taxon>
        <taxon>Pseudocrenilabrinae</taxon>
        <taxon>Haplochromini</taxon>
        <taxon>Maylandia</taxon>
        <taxon>Maylandia zebra complex</taxon>
    </lineage>
</organism>
<dbReference type="InterPro" id="IPR036179">
    <property type="entry name" value="Ig-like_dom_sf"/>
</dbReference>
<comment type="subcellular location">
    <subcellularLocation>
        <location evidence="1">Membrane</location>
    </subcellularLocation>
</comment>
<sequence length="168" mass="19019">MYTAEMEEIHSGGAECKLHTKSPAGFESATFLADLESEYVLLYRDNLSIPEYQHPSFKNRVDLQDRQMKDGDVSVILRDVTVSDTGTYECHVFVRKTLSWTSISSTINLHVVPPGEGEAASWLLMFVSKDVVDETFCMRVTSRGEQTEYKPVCFTLNVFRSELLCGLF</sequence>
<dbReference type="Proteomes" id="UP000265160">
    <property type="component" value="LG3"/>
</dbReference>
<keyword evidence="3" id="KW-0393">Immunoglobulin domain</keyword>
<protein>
    <recommendedName>
        <fullName evidence="4">Immunoglobulin V-set domain-containing protein</fullName>
    </recommendedName>
</protein>
<dbReference type="Ensembl" id="ENSMZET00005001604.1">
    <property type="protein sequence ID" value="ENSMZEP00005001514.1"/>
    <property type="gene ID" value="ENSMZEG00005001236.1"/>
</dbReference>
<reference evidence="5" key="2">
    <citation type="submission" date="2025-08" db="UniProtKB">
        <authorList>
            <consortium name="Ensembl"/>
        </authorList>
    </citation>
    <scope>IDENTIFICATION</scope>
</reference>
<keyword evidence="6" id="KW-1185">Reference proteome</keyword>